<name>A0A4C1V2D4_EUMVA</name>
<dbReference type="EMBL" id="BGZK01000260">
    <property type="protein sequence ID" value="GBP32447.1"/>
    <property type="molecule type" value="Genomic_DNA"/>
</dbReference>
<dbReference type="PANTHER" id="PTHR46954:SF1">
    <property type="entry name" value="C2H2-TYPE DOMAIN-CONTAINING PROTEIN"/>
    <property type="match status" value="1"/>
</dbReference>
<dbReference type="PANTHER" id="PTHR46954">
    <property type="entry name" value="C2H2-TYPE DOMAIN-CONTAINING PROTEIN"/>
    <property type="match status" value="1"/>
</dbReference>
<accession>A0A4C1V2D4</accession>
<proteinExistence type="predicted"/>
<evidence type="ECO:0000313" key="2">
    <source>
        <dbReference type="Proteomes" id="UP000299102"/>
    </source>
</evidence>
<keyword evidence="2" id="KW-1185">Reference proteome</keyword>
<dbReference type="OrthoDB" id="2433005at2759"/>
<protein>
    <submittedName>
        <fullName evidence="1">Uncharacterized protein</fullName>
    </submittedName>
</protein>
<sequence length="123" mass="13512">MRIEKGGIGRPNAVTYSGLTYIAIRFGKHSSSTAKTYYSDFNRILQLPEFTDFASKSAVIFSVHGGPDENPKYPKVIASVIKKFRELNLDAVFIATNAPGRNAFNRVERRMASLSLPLSGAIA</sequence>
<dbReference type="Proteomes" id="UP000299102">
    <property type="component" value="Unassembled WGS sequence"/>
</dbReference>
<organism evidence="1 2">
    <name type="scientific">Eumeta variegata</name>
    <name type="common">Bagworm moth</name>
    <name type="synonym">Eumeta japonica</name>
    <dbReference type="NCBI Taxonomy" id="151549"/>
    <lineage>
        <taxon>Eukaryota</taxon>
        <taxon>Metazoa</taxon>
        <taxon>Ecdysozoa</taxon>
        <taxon>Arthropoda</taxon>
        <taxon>Hexapoda</taxon>
        <taxon>Insecta</taxon>
        <taxon>Pterygota</taxon>
        <taxon>Neoptera</taxon>
        <taxon>Endopterygota</taxon>
        <taxon>Lepidoptera</taxon>
        <taxon>Glossata</taxon>
        <taxon>Ditrysia</taxon>
        <taxon>Tineoidea</taxon>
        <taxon>Psychidae</taxon>
        <taxon>Oiketicinae</taxon>
        <taxon>Eumeta</taxon>
    </lineage>
</organism>
<gene>
    <name evidence="1" type="ORF">EVAR_24611_1</name>
</gene>
<reference evidence="1 2" key="1">
    <citation type="journal article" date="2019" name="Commun. Biol.">
        <title>The bagworm genome reveals a unique fibroin gene that provides high tensile strength.</title>
        <authorList>
            <person name="Kono N."/>
            <person name="Nakamura H."/>
            <person name="Ohtoshi R."/>
            <person name="Tomita M."/>
            <person name="Numata K."/>
            <person name="Arakawa K."/>
        </authorList>
    </citation>
    <scope>NUCLEOTIDE SEQUENCE [LARGE SCALE GENOMIC DNA]</scope>
</reference>
<dbReference type="AlphaFoldDB" id="A0A4C1V2D4"/>
<dbReference type="STRING" id="151549.A0A4C1V2D4"/>
<comment type="caution">
    <text evidence="1">The sequence shown here is derived from an EMBL/GenBank/DDBJ whole genome shotgun (WGS) entry which is preliminary data.</text>
</comment>
<evidence type="ECO:0000313" key="1">
    <source>
        <dbReference type="EMBL" id="GBP32447.1"/>
    </source>
</evidence>